<feature type="region of interest" description="Disordered" evidence="2">
    <location>
        <begin position="690"/>
        <end position="711"/>
    </location>
</feature>
<feature type="region of interest" description="Disordered" evidence="2">
    <location>
        <begin position="1286"/>
        <end position="1496"/>
    </location>
</feature>
<protein>
    <submittedName>
        <fullName evidence="4">Centrosome-associated protein 350-like</fullName>
    </submittedName>
</protein>
<evidence type="ECO:0000256" key="2">
    <source>
        <dbReference type="SAM" id="MobiDB-lite"/>
    </source>
</evidence>
<evidence type="ECO:0000256" key="1">
    <source>
        <dbReference type="SAM" id="Coils"/>
    </source>
</evidence>
<feature type="compositionally biased region" description="Polar residues" evidence="2">
    <location>
        <begin position="1390"/>
        <end position="1405"/>
    </location>
</feature>
<feature type="compositionally biased region" description="Basic and acidic residues" evidence="2">
    <location>
        <begin position="1069"/>
        <end position="1078"/>
    </location>
</feature>
<dbReference type="InterPro" id="IPR028750">
    <property type="entry name" value="CEP350/CC187"/>
</dbReference>
<feature type="compositionally biased region" description="Low complexity" evidence="2">
    <location>
        <begin position="690"/>
        <end position="704"/>
    </location>
</feature>
<feature type="compositionally biased region" description="Acidic residues" evidence="2">
    <location>
        <begin position="1449"/>
        <end position="1459"/>
    </location>
</feature>
<dbReference type="InParanoid" id="A0A6J2XZW3"/>
<accession>A0A6J2XZW3</accession>
<keyword evidence="1" id="KW-0175">Coiled coil</keyword>
<dbReference type="PANTHER" id="PTHR13958:SF3">
    <property type="entry name" value="CAP-GLY DOMAIN-CONTAINING PROTEIN-RELATED"/>
    <property type="match status" value="1"/>
</dbReference>
<feature type="compositionally biased region" description="Low complexity" evidence="2">
    <location>
        <begin position="1313"/>
        <end position="1343"/>
    </location>
</feature>
<feature type="compositionally biased region" description="Polar residues" evidence="2">
    <location>
        <begin position="1079"/>
        <end position="1092"/>
    </location>
</feature>
<name>A0A6J2XZW3_SITOR</name>
<feature type="compositionally biased region" description="Polar residues" evidence="2">
    <location>
        <begin position="1370"/>
        <end position="1380"/>
    </location>
</feature>
<reference evidence="4" key="1">
    <citation type="submission" date="2025-08" db="UniProtKB">
        <authorList>
            <consortium name="RefSeq"/>
        </authorList>
    </citation>
    <scope>IDENTIFICATION</scope>
    <source>
        <tissue evidence="4">Gonads</tissue>
    </source>
</reference>
<feature type="coiled-coil region" evidence="1">
    <location>
        <begin position="882"/>
        <end position="915"/>
    </location>
</feature>
<evidence type="ECO:0000313" key="3">
    <source>
        <dbReference type="Proteomes" id="UP000504635"/>
    </source>
</evidence>
<feature type="compositionally biased region" description="Low complexity" evidence="2">
    <location>
        <begin position="1434"/>
        <end position="1445"/>
    </location>
</feature>
<feature type="compositionally biased region" description="Polar residues" evidence="2">
    <location>
        <begin position="466"/>
        <end position="489"/>
    </location>
</feature>
<feature type="compositionally biased region" description="Basic and acidic residues" evidence="2">
    <location>
        <begin position="1487"/>
        <end position="1496"/>
    </location>
</feature>
<keyword evidence="3" id="KW-1185">Reference proteome</keyword>
<feature type="region of interest" description="Disordered" evidence="2">
    <location>
        <begin position="1069"/>
        <end position="1117"/>
    </location>
</feature>
<dbReference type="GO" id="GO:0008017">
    <property type="term" value="F:microtubule binding"/>
    <property type="evidence" value="ECO:0007669"/>
    <property type="project" value="InterPro"/>
</dbReference>
<feature type="region of interest" description="Disordered" evidence="2">
    <location>
        <begin position="143"/>
        <end position="188"/>
    </location>
</feature>
<feature type="region of interest" description="Disordered" evidence="2">
    <location>
        <begin position="533"/>
        <end position="565"/>
    </location>
</feature>
<feature type="compositionally biased region" description="Acidic residues" evidence="2">
    <location>
        <begin position="1227"/>
        <end position="1243"/>
    </location>
</feature>
<proteinExistence type="predicted"/>
<feature type="compositionally biased region" description="Polar residues" evidence="2">
    <location>
        <begin position="299"/>
        <end position="314"/>
    </location>
</feature>
<dbReference type="GO" id="GO:0034453">
    <property type="term" value="P:microtubule anchoring"/>
    <property type="evidence" value="ECO:0007669"/>
    <property type="project" value="InterPro"/>
</dbReference>
<feature type="compositionally biased region" description="Polar residues" evidence="2">
    <location>
        <begin position="263"/>
        <end position="285"/>
    </location>
</feature>
<feature type="region of interest" description="Disordered" evidence="2">
    <location>
        <begin position="450"/>
        <end position="513"/>
    </location>
</feature>
<feature type="compositionally biased region" description="Polar residues" evidence="2">
    <location>
        <begin position="533"/>
        <end position="543"/>
    </location>
</feature>
<feature type="compositionally biased region" description="Polar residues" evidence="2">
    <location>
        <begin position="71"/>
        <end position="85"/>
    </location>
</feature>
<feature type="compositionally biased region" description="Acidic residues" evidence="2">
    <location>
        <begin position="1254"/>
        <end position="1267"/>
    </location>
</feature>
<feature type="compositionally biased region" description="Basic and acidic residues" evidence="2">
    <location>
        <begin position="450"/>
        <end position="465"/>
    </location>
</feature>
<dbReference type="PANTHER" id="PTHR13958">
    <property type="entry name" value="CENTROSOME-ASSOCIATED PROTEIN 350"/>
    <property type="match status" value="1"/>
</dbReference>
<sequence length="1797" mass="204013">MDKESVAKRILETAKETERLKEELQNLIASGIKGNINYSKPESNDILGHSSNKVQIIKSYDSKHSLHPKKQGTSNPDIVNAQSDVALSPKKKSYDVKQAREYIKKQKERRLVEVNSKKTDSKTALELRKEKLQELQQKATELVKKNVEAKRQRSKSREPPIIRSRSNSREPRGTLRNRSVSREKAQANLHRDSIIHGYNCAGRSKNYVGKVDGKISDIKEPRIKDSNLLYLPEPNYCIKPFENVENKLSPKIQNTEVHYTSPVSIKNHGSNQDIAQASSSLSENIPAQKRGRSRRDMSINENVGNKPLTPNNSYKENFKLVSDDTGPQKPIEHFVEPIDSKKKIIVLSNMTLRPPDIEPVLKEPQKTPVEFPEWLKDSAPQTDPYNFINTVRRQLKFAINSDRRQDLVDVGVQDSFKNPSLSEKSNKKSDLKSFLSHKCLNLDPRALDHIEIGGRSEPSVKDGKTITKSNTNSESDTSKNIPSIPTESRTSVKKYSDFKSESSKISNNEMSSHKSSSIIELMKAKSINSETYSSSSFASQDNTKNVKSSDSQSKKKSSVSKSRSSVSEIEEIVTEELSDVSSDKENMSDFALIEPKVSLRLEEENKKIKTYVDKQASLRKISIKNINEEKNLNNSNQIHLKFEAEIHLLNDFNKSLRHFAEIEKEFESLRCKNDSETMAKKILHTRDTQTSIVNSISQQNSSSSKRSKISHKSSKFSSINYSRGSFETEEIPNLELRSDTSEIHSHINLLDLNSTSQWKDLINDCKMDNETVMSEKTSSIIQYSSRTFDGSITKRSDVDHVNDENFMFRNVAGISLKMFDQLIKDEDLRIENLKKIVKIREHALLDKTRSELVWLEMQKKQFIETKRFEEASLIKRKQRGILLRHQQERQEMQRLKQMQKEASSKRKTVLRQQRNGIKNQLHSGSMPLAIIKTGSRDRSERRTSGPLKVIQTNSIHSETSLSIAGTATDQEIQTLTSRTRSMVNVATTVPHSENSELESVEFTFKKHKSISDSALTDMKQKLLMREQALSKRRKTVEELLQWHQKLLHEERAIEDLETKVKTIVSKIPSEKEEEKLSNSDEPSPKTQITLSEMSRVEVPQHQAEETEDSSKTSYNTDDFEADNVTSISSISQLIEDFNKIEDKILNFSLVHTSKPPEEEKQEEQVSSRSSQLISEIEEEETDVESVKMIEDPGEEDEPDKAPNIEETDNLINFSENTLEEDTKLDKEEDEEPSLVEEIEENVPEDTVSFKEPDNVLEENAESVEDTDTASKKDIENYSVIVISDSVSVSESSTVKEDIPELEEISNPVTDYKSSTSHEVSSSNEDLNSSVEASSVSDEVVSSPRPEEIHEDVPSNSEAPTLVEMEVVDHFTQTSSNIYSENKTDEEKAASLSQHQNSVNFLQNFPVQEEENTSSTSVSVASEAETEKIPEEGASTSSNSEENSQTIVDIPEEVQIEESEPTNHAGSSSSSVEEEVSQKSSQSSPEADGTKTVDVKKRVREIMSEASQVTGAHKSPRMQDLCVMTYDLNSPNQSPDSGSPLDERKSFSLGNEAEELLKKQLAIEQEIKLLTEQQQKEQVPLVYIREIPNKPPPPYTPPSKVKSVKVASIIPNTKEEVEQIAEYSSKIIHKAYLSKNLDNISISDKTLSLIAKNVDKGCYKYVFDLCKEIAIEHYSQFSKPDPGSSWLRVEDKGIFLQQKPLDVIGLQQLMNSKLLELFGFQKKESRKENAIIKWSRKKRDHVDEVLIQEMQNEESTWTNFELNELYVKDRITNEIMEMLIKNTALVLKQTLYKKNQDP</sequence>
<dbReference type="GO" id="GO:0005813">
    <property type="term" value="C:centrosome"/>
    <property type="evidence" value="ECO:0007669"/>
    <property type="project" value="InterPro"/>
</dbReference>
<dbReference type="GeneID" id="115882560"/>
<dbReference type="KEGG" id="soy:115882560"/>
<dbReference type="RefSeq" id="XP_030756591.1">
    <property type="nucleotide sequence ID" value="XM_030900731.1"/>
</dbReference>
<organism evidence="3 4">
    <name type="scientific">Sitophilus oryzae</name>
    <name type="common">Rice weevil</name>
    <name type="synonym">Curculio oryzae</name>
    <dbReference type="NCBI Taxonomy" id="7048"/>
    <lineage>
        <taxon>Eukaryota</taxon>
        <taxon>Metazoa</taxon>
        <taxon>Ecdysozoa</taxon>
        <taxon>Arthropoda</taxon>
        <taxon>Hexapoda</taxon>
        <taxon>Insecta</taxon>
        <taxon>Pterygota</taxon>
        <taxon>Neoptera</taxon>
        <taxon>Endopterygota</taxon>
        <taxon>Coleoptera</taxon>
        <taxon>Polyphaga</taxon>
        <taxon>Cucujiformia</taxon>
        <taxon>Curculionidae</taxon>
        <taxon>Dryophthorinae</taxon>
        <taxon>Sitophilus</taxon>
    </lineage>
</organism>
<feature type="compositionally biased region" description="Low complexity" evidence="2">
    <location>
        <begin position="1412"/>
        <end position="1422"/>
    </location>
</feature>
<dbReference type="OrthoDB" id="306254at2759"/>
<feature type="region of interest" description="Disordered" evidence="2">
    <location>
        <begin position="263"/>
        <end position="314"/>
    </location>
</feature>
<dbReference type="Proteomes" id="UP000504635">
    <property type="component" value="Unplaced"/>
</dbReference>
<feature type="region of interest" description="Disordered" evidence="2">
    <location>
        <begin position="64"/>
        <end position="96"/>
    </location>
</feature>
<feature type="compositionally biased region" description="Basic and acidic residues" evidence="2">
    <location>
        <begin position="1154"/>
        <end position="1165"/>
    </location>
</feature>
<feature type="compositionally biased region" description="Basic and acidic residues" evidence="2">
    <location>
        <begin position="143"/>
        <end position="160"/>
    </location>
</feature>
<gene>
    <name evidence="4" type="primary">LOC115882560</name>
</gene>
<evidence type="ECO:0000313" key="4">
    <source>
        <dbReference type="RefSeq" id="XP_030756591.1"/>
    </source>
</evidence>
<feature type="region of interest" description="Disordered" evidence="2">
    <location>
        <begin position="1152"/>
        <end position="1271"/>
    </location>
</feature>